<evidence type="ECO:0000313" key="8">
    <source>
        <dbReference type="Proteomes" id="UP001550628"/>
    </source>
</evidence>
<evidence type="ECO:0000256" key="2">
    <source>
        <dbReference type="ARBA" id="ARBA00022628"/>
    </source>
</evidence>
<evidence type="ECO:0000313" key="7">
    <source>
        <dbReference type="EMBL" id="MEU1955227.1"/>
    </source>
</evidence>
<keyword evidence="5" id="KW-0170">Cobalt</keyword>
<comment type="caution">
    <text evidence="7">The sequence shown here is derived from an EMBL/GenBank/DDBJ whole genome shotgun (WGS) entry which is preliminary data.</text>
</comment>
<dbReference type="InterPro" id="IPR006159">
    <property type="entry name" value="Acid_CoA_mut_C"/>
</dbReference>
<proteinExistence type="predicted"/>
<organism evidence="7 8">
    <name type="scientific">Nocardia rhamnosiphila</name>
    <dbReference type="NCBI Taxonomy" id="426716"/>
    <lineage>
        <taxon>Bacteria</taxon>
        <taxon>Bacillati</taxon>
        <taxon>Actinomycetota</taxon>
        <taxon>Actinomycetes</taxon>
        <taxon>Mycobacteriales</taxon>
        <taxon>Nocardiaceae</taxon>
        <taxon>Nocardia</taxon>
    </lineage>
</organism>
<evidence type="ECO:0000256" key="3">
    <source>
        <dbReference type="ARBA" id="ARBA00022723"/>
    </source>
</evidence>
<evidence type="ECO:0000256" key="5">
    <source>
        <dbReference type="ARBA" id="ARBA00023285"/>
    </source>
</evidence>
<gene>
    <name evidence="7" type="ORF">ABZ510_25615</name>
</gene>
<dbReference type="EMBL" id="JBEYBF010000021">
    <property type="protein sequence ID" value="MEU1955227.1"/>
    <property type="molecule type" value="Genomic_DNA"/>
</dbReference>
<keyword evidence="2" id="KW-0846">Cobalamin</keyword>
<feature type="domain" description="B12-binding" evidence="6">
    <location>
        <begin position="2"/>
        <end position="133"/>
    </location>
</feature>
<name>A0ABV2WWJ4_9NOCA</name>
<dbReference type="PROSITE" id="PS51332">
    <property type="entry name" value="B12_BINDING"/>
    <property type="match status" value="1"/>
</dbReference>
<keyword evidence="3" id="KW-0479">Metal-binding</keyword>
<dbReference type="InterPro" id="IPR006158">
    <property type="entry name" value="Cobalamin-bd"/>
</dbReference>
<dbReference type="PANTHER" id="PTHR48101:SF3">
    <property type="entry name" value="COENZYME B12-DEPENDENT MUTASE"/>
    <property type="match status" value="1"/>
</dbReference>
<dbReference type="Proteomes" id="UP001550628">
    <property type="component" value="Unassembled WGS sequence"/>
</dbReference>
<dbReference type="PANTHER" id="PTHR48101">
    <property type="entry name" value="METHYLMALONYL-COA MUTASE, MITOCHONDRIAL-RELATED"/>
    <property type="match status" value="1"/>
</dbReference>
<dbReference type="Pfam" id="PF02310">
    <property type="entry name" value="B12-binding"/>
    <property type="match status" value="1"/>
</dbReference>
<evidence type="ECO:0000259" key="6">
    <source>
        <dbReference type="PROSITE" id="PS51332"/>
    </source>
</evidence>
<keyword evidence="8" id="KW-1185">Reference proteome</keyword>
<evidence type="ECO:0000256" key="1">
    <source>
        <dbReference type="ARBA" id="ARBA00001922"/>
    </source>
</evidence>
<accession>A0ABV2WWJ4</accession>
<dbReference type="NCBIfam" id="TIGR00640">
    <property type="entry name" value="acid_CoA_mut_C"/>
    <property type="match status" value="1"/>
</dbReference>
<comment type="cofactor">
    <cofactor evidence="1">
        <name>adenosylcob(III)alamin</name>
        <dbReference type="ChEBI" id="CHEBI:18408"/>
    </cofactor>
</comment>
<dbReference type="Gene3D" id="3.40.50.280">
    <property type="entry name" value="Cobalamin-binding domain"/>
    <property type="match status" value="1"/>
</dbReference>
<dbReference type="SUPFAM" id="SSF52242">
    <property type="entry name" value="Cobalamin (vitamin B12)-binding domain"/>
    <property type="match status" value="1"/>
</dbReference>
<dbReference type="RefSeq" id="WP_356958761.1">
    <property type="nucleotide sequence ID" value="NZ_JBEXYG010000001.1"/>
</dbReference>
<protein>
    <submittedName>
        <fullName evidence="7">Cobalamin-dependent protein</fullName>
    </submittedName>
</protein>
<dbReference type="InterPro" id="IPR036724">
    <property type="entry name" value="Cobalamin-bd_sf"/>
</dbReference>
<sequence length="135" mass="13856">MTARVLVAKPGLDGHDRGAKIVARTLRDAGFEVVYTGIRQRIEDIVSIAVQEDVAVVGLSILSGAHVALTQRVVDALRAADAADIAVVVGGTIPQGDIEKLRAAGAAAVFPTGTPLDVLVTEMRALTGTPAPPSP</sequence>
<reference evidence="7 8" key="1">
    <citation type="submission" date="2024-06" db="EMBL/GenBank/DDBJ databases">
        <title>The Natural Products Discovery Center: Release of the First 8490 Sequenced Strains for Exploring Actinobacteria Biosynthetic Diversity.</title>
        <authorList>
            <person name="Kalkreuter E."/>
            <person name="Kautsar S.A."/>
            <person name="Yang D."/>
            <person name="Bader C.D."/>
            <person name="Teijaro C.N."/>
            <person name="Fluegel L."/>
            <person name="Davis C.M."/>
            <person name="Simpson J.R."/>
            <person name="Lauterbach L."/>
            <person name="Steele A.D."/>
            <person name="Gui C."/>
            <person name="Meng S."/>
            <person name="Li G."/>
            <person name="Viehrig K."/>
            <person name="Ye F."/>
            <person name="Su P."/>
            <person name="Kiefer A.F."/>
            <person name="Nichols A."/>
            <person name="Cepeda A.J."/>
            <person name="Yan W."/>
            <person name="Fan B."/>
            <person name="Jiang Y."/>
            <person name="Adhikari A."/>
            <person name="Zheng C.-J."/>
            <person name="Schuster L."/>
            <person name="Cowan T.M."/>
            <person name="Smanski M.J."/>
            <person name="Chevrette M.G."/>
            <person name="De Carvalho L.P.S."/>
            <person name="Shen B."/>
        </authorList>
    </citation>
    <scope>NUCLEOTIDE SEQUENCE [LARGE SCALE GENOMIC DNA]</scope>
    <source>
        <strain evidence="7 8">NPDC019708</strain>
    </source>
</reference>
<evidence type="ECO:0000256" key="4">
    <source>
        <dbReference type="ARBA" id="ARBA00023235"/>
    </source>
</evidence>
<keyword evidence="4" id="KW-0413">Isomerase</keyword>